<dbReference type="PANTHER" id="PTHR31840">
    <property type="entry name" value="COILED-COIL DOMAIN-CONTAINING PROTEIN 97"/>
    <property type="match status" value="1"/>
</dbReference>
<evidence type="ECO:0000256" key="1">
    <source>
        <dbReference type="SAM" id="MobiDB-lite"/>
    </source>
</evidence>
<evidence type="ECO:0000259" key="2">
    <source>
        <dbReference type="Pfam" id="PF09747"/>
    </source>
</evidence>
<dbReference type="EMBL" id="UYSL01021411">
    <property type="protein sequence ID" value="VDL78161.1"/>
    <property type="molecule type" value="Genomic_DNA"/>
</dbReference>
<dbReference type="InterPro" id="IPR018613">
    <property type="entry name" value="Ccdc97-like"/>
</dbReference>
<dbReference type="Proteomes" id="UP000271162">
    <property type="component" value="Unassembled WGS sequence"/>
</dbReference>
<dbReference type="InterPro" id="IPR040233">
    <property type="entry name" value="CCD97-like_C"/>
</dbReference>
<organism evidence="5">
    <name type="scientific">Nippostrongylus brasiliensis</name>
    <name type="common">Rat hookworm</name>
    <dbReference type="NCBI Taxonomy" id="27835"/>
    <lineage>
        <taxon>Eukaryota</taxon>
        <taxon>Metazoa</taxon>
        <taxon>Ecdysozoa</taxon>
        <taxon>Nematoda</taxon>
        <taxon>Chromadorea</taxon>
        <taxon>Rhabditida</taxon>
        <taxon>Rhabditina</taxon>
        <taxon>Rhabditomorpha</taxon>
        <taxon>Strongyloidea</taxon>
        <taxon>Heligmosomidae</taxon>
        <taxon>Nippostrongylus</taxon>
    </lineage>
</organism>
<feature type="compositionally biased region" description="Basic and acidic residues" evidence="1">
    <location>
        <begin position="275"/>
        <end position="287"/>
    </location>
</feature>
<evidence type="ECO:0000313" key="5">
    <source>
        <dbReference type="WBParaSite" id="NBR_0001457101-mRNA-1"/>
    </source>
</evidence>
<dbReference type="AlphaFoldDB" id="A0A158R1W6"/>
<feature type="region of interest" description="Disordered" evidence="1">
    <location>
        <begin position="275"/>
        <end position="294"/>
    </location>
</feature>
<evidence type="ECO:0000313" key="3">
    <source>
        <dbReference type="EMBL" id="VDL78161.1"/>
    </source>
</evidence>
<protein>
    <submittedName>
        <fullName evidence="5">DUF2052 domain-containing protein</fullName>
    </submittedName>
</protein>
<dbReference type="STRING" id="27835.A0A158R1W6"/>
<dbReference type="PANTHER" id="PTHR31840:SF1">
    <property type="entry name" value="COILED-COIL DOMAIN-CONTAINING PROTEIN 97"/>
    <property type="match status" value="1"/>
</dbReference>
<dbReference type="WBParaSite" id="NBR_0001457101-mRNA-1">
    <property type="protein sequence ID" value="NBR_0001457101-mRNA-1"/>
    <property type="gene ID" value="NBR_0001457101"/>
</dbReference>
<gene>
    <name evidence="3" type="ORF">NBR_LOCUS14572</name>
</gene>
<keyword evidence="4" id="KW-1185">Reference proteome</keyword>
<dbReference type="Pfam" id="PF09747">
    <property type="entry name" value="CCD97-like_C"/>
    <property type="match status" value="1"/>
</dbReference>
<dbReference type="OMA" id="LDVYMRH"/>
<reference evidence="5" key="1">
    <citation type="submission" date="2016-04" db="UniProtKB">
        <authorList>
            <consortium name="WormBaseParasite"/>
        </authorList>
    </citation>
    <scope>IDENTIFICATION</scope>
</reference>
<accession>A0A158R1W6</accession>
<proteinExistence type="predicted"/>
<evidence type="ECO:0000313" key="4">
    <source>
        <dbReference type="Proteomes" id="UP000271162"/>
    </source>
</evidence>
<feature type="domain" description="CCD97-like C-terminal" evidence="2">
    <location>
        <begin position="90"/>
        <end position="292"/>
    </location>
</feature>
<name>A0A158R1W6_NIPBR</name>
<reference evidence="3 4" key="2">
    <citation type="submission" date="2018-11" db="EMBL/GenBank/DDBJ databases">
        <authorList>
            <consortium name="Pathogen Informatics"/>
        </authorList>
    </citation>
    <scope>NUCLEOTIDE SEQUENCE [LARGE SCALE GENOMIC DNA]</scope>
</reference>
<sequence>MAEALFERILSKPDVFYRHQQNSEPDLTTEEKRAILQDLLTSRKTVFLQRYGRYMNKEDCALFQAETDPLIELMVRQIEQRKSDSQNLKNRRFLELRKLKEGGKYFSDEKMREREPYLYDVMVGKFMQEKDRLNLRPSVEREECTEGGWANMLCQFESSREIAQRRNEHHTEWQRDVAQSSKAERISRMEAHVSNMLSSQEDELEGEFDDGLDDIREEVDRITREEAELMEDDFDGAPDILRREFQAYMEERFLAGHDSRFYDYDAMDNDVSMAEHDDIQDRDMEEKWFDDDDE</sequence>